<dbReference type="EMBL" id="HBFS01023731">
    <property type="protein sequence ID" value="CAD8922616.1"/>
    <property type="molecule type" value="Transcribed_RNA"/>
</dbReference>
<name>A0A7S1CLK3_9STRA</name>
<proteinExistence type="predicted"/>
<feature type="region of interest" description="Disordered" evidence="1">
    <location>
        <begin position="1"/>
        <end position="34"/>
    </location>
</feature>
<evidence type="ECO:0000256" key="2">
    <source>
        <dbReference type="SAM" id="Phobius"/>
    </source>
</evidence>
<feature type="transmembrane region" description="Helical" evidence="2">
    <location>
        <begin position="84"/>
        <end position="107"/>
    </location>
</feature>
<reference evidence="3" key="1">
    <citation type="submission" date="2021-01" db="EMBL/GenBank/DDBJ databases">
        <authorList>
            <person name="Corre E."/>
            <person name="Pelletier E."/>
            <person name="Niang G."/>
            <person name="Scheremetjew M."/>
            <person name="Finn R."/>
            <person name="Kale V."/>
            <person name="Holt S."/>
            <person name="Cochrane G."/>
            <person name="Meng A."/>
            <person name="Brown T."/>
            <person name="Cohen L."/>
        </authorList>
    </citation>
    <scope>NUCLEOTIDE SEQUENCE</scope>
    <source>
        <strain evidence="3">Ms1</strain>
    </source>
</reference>
<feature type="transmembrane region" description="Helical" evidence="2">
    <location>
        <begin position="119"/>
        <end position="141"/>
    </location>
</feature>
<keyword evidence="2" id="KW-0812">Transmembrane</keyword>
<organism evidence="3">
    <name type="scientific">Bicosoecida sp. CB-2014</name>
    <dbReference type="NCBI Taxonomy" id="1486930"/>
    <lineage>
        <taxon>Eukaryota</taxon>
        <taxon>Sar</taxon>
        <taxon>Stramenopiles</taxon>
        <taxon>Bigyra</taxon>
        <taxon>Opalozoa</taxon>
        <taxon>Bicosoecida</taxon>
    </lineage>
</organism>
<feature type="transmembrane region" description="Helical" evidence="2">
    <location>
        <begin position="44"/>
        <end position="72"/>
    </location>
</feature>
<keyword evidence="2" id="KW-0472">Membrane</keyword>
<feature type="compositionally biased region" description="Basic and acidic residues" evidence="1">
    <location>
        <begin position="19"/>
        <end position="34"/>
    </location>
</feature>
<accession>A0A7S1CLK3</accession>
<dbReference type="AlphaFoldDB" id="A0A7S1CLK3"/>
<gene>
    <name evidence="3" type="ORF">BSP0115_LOCUS15879</name>
</gene>
<feature type="transmembrane region" description="Helical" evidence="2">
    <location>
        <begin position="153"/>
        <end position="173"/>
    </location>
</feature>
<sequence length="195" mass="21185">MPPKAAPQRLDSDEEAEIEAARRRGEGKPPKGEPRDWGRILTRFLCVVSVLAIIAALLTAAAHAAVLFSIGIDADRWYELLTRIAGIGWAALVIMTELKVGVVFNYLKIMSLWLARGVLYIYLGGVVLNSNTRISTSLLPVGDADTVKAVVDVAGYSLMAVGALYCLMEVMCLRRVAMRRARGDAVERAAANTRV</sequence>
<keyword evidence="2" id="KW-1133">Transmembrane helix</keyword>
<protein>
    <submittedName>
        <fullName evidence="3">Uncharacterized protein</fullName>
    </submittedName>
</protein>
<evidence type="ECO:0000313" key="3">
    <source>
        <dbReference type="EMBL" id="CAD8922616.1"/>
    </source>
</evidence>
<evidence type="ECO:0000256" key="1">
    <source>
        <dbReference type="SAM" id="MobiDB-lite"/>
    </source>
</evidence>